<sequence>MPDDSAASKTGLYEPLLPPAFEVSDSNTGAYALLTAVIMIVVAGLAICVKLQMTASTFRKLRLDDVALISALIFGLGYTIAICRAVRYGLGSVAPELTSMQVRVLSQHYYASNILLYLSLAASKCSVALLVIAFKPPRWITFTLYSTLAITILWAIAATCVVALQCEPNRWALGPSSNDICIHQFESQIALRTIDIVIDVVLSVLPAIMMAGVQVSTVKRLIVAFMFAIRLATPVFTAYAIASLDDFYRATVADRSKKLVAPSIWNSVAVNVSLITACLPSIKRFLTDWAAGVANAGLVEPYELQSSVDRSRTGQTYGNRSFARFQTRSNDMLKSDRAAGVSFSDYASGGKDDQDRGADDGDSKKGLTDGIMKTIDYHIEYDKVRRRRDGSTSSEVKESSDEGNHEIQHVH</sequence>
<evidence type="ECO:0000313" key="2">
    <source>
        <dbReference type="Proteomes" id="UP001281147"/>
    </source>
</evidence>
<organism evidence="1 2">
    <name type="scientific">Vermiconidia calcicola</name>
    <dbReference type="NCBI Taxonomy" id="1690605"/>
    <lineage>
        <taxon>Eukaryota</taxon>
        <taxon>Fungi</taxon>
        <taxon>Dikarya</taxon>
        <taxon>Ascomycota</taxon>
        <taxon>Pezizomycotina</taxon>
        <taxon>Dothideomycetes</taxon>
        <taxon>Dothideomycetidae</taxon>
        <taxon>Mycosphaerellales</taxon>
        <taxon>Extremaceae</taxon>
        <taxon>Vermiconidia</taxon>
    </lineage>
</organism>
<gene>
    <name evidence="1" type="ORF">LTR37_007903</name>
</gene>
<protein>
    <submittedName>
        <fullName evidence="1">Uncharacterized protein</fullName>
    </submittedName>
</protein>
<dbReference type="Proteomes" id="UP001281147">
    <property type="component" value="Unassembled WGS sequence"/>
</dbReference>
<evidence type="ECO:0000313" key="1">
    <source>
        <dbReference type="EMBL" id="KAK3714317.1"/>
    </source>
</evidence>
<reference evidence="1" key="1">
    <citation type="submission" date="2023-07" db="EMBL/GenBank/DDBJ databases">
        <title>Black Yeasts Isolated from many extreme environments.</title>
        <authorList>
            <person name="Coleine C."/>
            <person name="Stajich J.E."/>
            <person name="Selbmann L."/>
        </authorList>
    </citation>
    <scope>NUCLEOTIDE SEQUENCE</scope>
    <source>
        <strain evidence="1">CCFEE 5714</strain>
    </source>
</reference>
<keyword evidence="2" id="KW-1185">Reference proteome</keyword>
<accession>A0ACC3NCJ4</accession>
<name>A0ACC3NCJ4_9PEZI</name>
<proteinExistence type="predicted"/>
<comment type="caution">
    <text evidence="1">The sequence shown here is derived from an EMBL/GenBank/DDBJ whole genome shotgun (WGS) entry which is preliminary data.</text>
</comment>
<dbReference type="EMBL" id="JAUTXU010000056">
    <property type="protein sequence ID" value="KAK3714317.1"/>
    <property type="molecule type" value="Genomic_DNA"/>
</dbReference>